<dbReference type="InterPro" id="IPR001878">
    <property type="entry name" value="Znf_CCHC"/>
</dbReference>
<protein>
    <submittedName>
        <fullName evidence="3">Gag-Pol polyprotein</fullName>
    </submittedName>
</protein>
<keyword evidence="1" id="KW-0863">Zinc-finger</keyword>
<evidence type="ECO:0000313" key="4">
    <source>
        <dbReference type="Proteomes" id="UP000325315"/>
    </source>
</evidence>
<dbReference type="Pfam" id="PF00098">
    <property type="entry name" value="zf-CCHC"/>
    <property type="match status" value="1"/>
</dbReference>
<dbReference type="PANTHER" id="PTHR34482:SF36">
    <property type="entry name" value="RETROTRANSPOSON GAG DOMAIN-CONTAINING PROTEIN"/>
    <property type="match status" value="1"/>
</dbReference>
<keyword evidence="1" id="KW-0862">Zinc</keyword>
<reference evidence="4" key="1">
    <citation type="journal article" date="2019" name="Plant Biotechnol. J.">
        <title>Genome sequencing of the Australian wild diploid species Gossypium australe highlights disease resistance and delayed gland morphogenesis.</title>
        <authorList>
            <person name="Cai Y."/>
            <person name="Cai X."/>
            <person name="Wang Q."/>
            <person name="Wang P."/>
            <person name="Zhang Y."/>
            <person name="Cai C."/>
            <person name="Xu Y."/>
            <person name="Wang K."/>
            <person name="Zhou Z."/>
            <person name="Wang C."/>
            <person name="Geng S."/>
            <person name="Li B."/>
            <person name="Dong Q."/>
            <person name="Hou Y."/>
            <person name="Wang H."/>
            <person name="Ai P."/>
            <person name="Liu Z."/>
            <person name="Yi F."/>
            <person name="Sun M."/>
            <person name="An G."/>
            <person name="Cheng J."/>
            <person name="Zhang Y."/>
            <person name="Shi Q."/>
            <person name="Xie Y."/>
            <person name="Shi X."/>
            <person name="Chang Y."/>
            <person name="Huang F."/>
            <person name="Chen Y."/>
            <person name="Hong S."/>
            <person name="Mi L."/>
            <person name="Sun Q."/>
            <person name="Zhang L."/>
            <person name="Zhou B."/>
            <person name="Peng R."/>
            <person name="Zhang X."/>
            <person name="Liu F."/>
        </authorList>
    </citation>
    <scope>NUCLEOTIDE SEQUENCE [LARGE SCALE GENOMIC DNA]</scope>
    <source>
        <strain evidence="4">cv. PA1801</strain>
    </source>
</reference>
<organism evidence="3 4">
    <name type="scientific">Gossypium australe</name>
    <dbReference type="NCBI Taxonomy" id="47621"/>
    <lineage>
        <taxon>Eukaryota</taxon>
        <taxon>Viridiplantae</taxon>
        <taxon>Streptophyta</taxon>
        <taxon>Embryophyta</taxon>
        <taxon>Tracheophyta</taxon>
        <taxon>Spermatophyta</taxon>
        <taxon>Magnoliopsida</taxon>
        <taxon>eudicotyledons</taxon>
        <taxon>Gunneridae</taxon>
        <taxon>Pentapetalae</taxon>
        <taxon>rosids</taxon>
        <taxon>malvids</taxon>
        <taxon>Malvales</taxon>
        <taxon>Malvaceae</taxon>
        <taxon>Malvoideae</taxon>
        <taxon>Gossypium</taxon>
    </lineage>
</organism>
<keyword evidence="1" id="KW-0479">Metal-binding</keyword>
<dbReference type="EMBL" id="SMMG02000001">
    <property type="protein sequence ID" value="KAA3487984.1"/>
    <property type="molecule type" value="Genomic_DNA"/>
</dbReference>
<dbReference type="SMART" id="SM00343">
    <property type="entry name" value="ZnF_C2HC"/>
    <property type="match status" value="1"/>
</dbReference>
<dbReference type="GO" id="GO:0003676">
    <property type="term" value="F:nucleic acid binding"/>
    <property type="evidence" value="ECO:0007669"/>
    <property type="project" value="InterPro"/>
</dbReference>
<dbReference type="SUPFAM" id="SSF57756">
    <property type="entry name" value="Retrovirus zinc finger-like domains"/>
    <property type="match status" value="1"/>
</dbReference>
<dbReference type="Gene3D" id="4.10.60.10">
    <property type="entry name" value="Zinc finger, CCHC-type"/>
    <property type="match status" value="1"/>
</dbReference>
<evidence type="ECO:0000256" key="1">
    <source>
        <dbReference type="PROSITE-ProRule" id="PRU00047"/>
    </source>
</evidence>
<dbReference type="InterPro" id="IPR036875">
    <property type="entry name" value="Znf_CCHC_sf"/>
</dbReference>
<evidence type="ECO:0000259" key="2">
    <source>
        <dbReference type="PROSITE" id="PS50158"/>
    </source>
</evidence>
<dbReference type="AlphaFoldDB" id="A0A5B6X3Y1"/>
<comment type="caution">
    <text evidence="3">The sequence shown here is derived from an EMBL/GenBank/DDBJ whole genome shotgun (WGS) entry which is preliminary data.</text>
</comment>
<sequence>MLKQGEMSVMDYEREFLRLSKYSLELMPTKRRELIKEFVDLAKRAKIVEQALGLDKKFEFSQAIRKRARTSSLYHTSKQAKETREYGRMTSRFSRLDRAQDCQPSVSVGSVRGPTIDSEIPSCVHCGKKHQSEYWKLTKTCFRCGSLEHFARDCPKNEDASPVIA</sequence>
<feature type="domain" description="CCHC-type" evidence="2">
    <location>
        <begin position="141"/>
        <end position="156"/>
    </location>
</feature>
<evidence type="ECO:0000313" key="3">
    <source>
        <dbReference type="EMBL" id="KAA3487984.1"/>
    </source>
</evidence>
<keyword evidence="4" id="KW-1185">Reference proteome</keyword>
<dbReference type="PROSITE" id="PS50158">
    <property type="entry name" value="ZF_CCHC"/>
    <property type="match status" value="1"/>
</dbReference>
<dbReference type="OrthoDB" id="851428at2759"/>
<accession>A0A5B6X3Y1</accession>
<proteinExistence type="predicted"/>
<dbReference type="GO" id="GO:0008270">
    <property type="term" value="F:zinc ion binding"/>
    <property type="evidence" value="ECO:0007669"/>
    <property type="project" value="UniProtKB-KW"/>
</dbReference>
<dbReference type="Proteomes" id="UP000325315">
    <property type="component" value="Unassembled WGS sequence"/>
</dbReference>
<dbReference type="PANTHER" id="PTHR34482">
    <property type="entry name" value="DNA DAMAGE-INDUCIBLE PROTEIN 1-LIKE"/>
    <property type="match status" value="1"/>
</dbReference>
<name>A0A5B6X3Y1_9ROSI</name>
<gene>
    <name evidence="3" type="ORF">EPI10_031774</name>
</gene>